<dbReference type="Proteomes" id="UP000003163">
    <property type="component" value="Unassembled WGS sequence"/>
</dbReference>
<dbReference type="HOGENOM" id="CLU_696439_0_0_1"/>
<comment type="caution">
    <text evidence="1">The sequence shown here is derived from an EMBL/GenBank/DDBJ whole genome shotgun (WGS) entry which is preliminary data.</text>
</comment>
<reference evidence="1 2" key="1">
    <citation type="submission" date="2011-08" db="EMBL/GenBank/DDBJ databases">
        <authorList>
            <person name="Liu Z.J."/>
            <person name="Shi F.L."/>
            <person name="Lu J.Q."/>
            <person name="Li M."/>
            <person name="Wang Z.L."/>
        </authorList>
    </citation>
    <scope>NUCLEOTIDE SEQUENCE [LARGE SCALE GENOMIC DNA]</scope>
    <source>
        <strain evidence="1 2">USNM 41457</strain>
    </source>
</reference>
<accession>J9D1K4</accession>
<protein>
    <submittedName>
        <fullName evidence="1">Uncharacterized protein</fullName>
    </submittedName>
</protein>
<dbReference type="AlphaFoldDB" id="J9D1K4"/>
<reference evidence="2" key="2">
    <citation type="submission" date="2015-07" db="EMBL/GenBank/DDBJ databases">
        <title>Contrasting host-pathogen interactions and genome evolution in two generalist and specialist microsporidian pathogens of mosquitoes.</title>
        <authorList>
            <consortium name="The Broad Institute Genomics Platform"/>
            <consortium name="The Broad Institute Genome Sequencing Center for Infectious Disease"/>
            <person name="Cuomo C.A."/>
            <person name="Sanscrainte N.D."/>
            <person name="Goldberg J.M."/>
            <person name="Heiman D."/>
            <person name="Young S."/>
            <person name="Zeng Q."/>
            <person name="Becnel J.J."/>
            <person name="Birren B.W."/>
        </authorList>
    </citation>
    <scope>NUCLEOTIDE SEQUENCE [LARGE SCALE GENOMIC DNA]</scope>
    <source>
        <strain evidence="2">USNM 41457</strain>
    </source>
</reference>
<sequence>MENIIRRCCKTQRIFITQGKQTFELKTTTNFEKNQCINKDSNFPIRNSSNEPDASNKLISHIKNYLGFRKKYTHLNNKNIHANTSEMEYEYLGHLDDNIRIEKPNKEKKTEVVDYFDSILGIFEVEGLKYLLYTKLSIPIGSLKVNNKNANIYLIKKVRYLNLRTKKNDETNLMIIYLCKFLETNNFYYSSIPINVKSFIWNENASQTLLNSLEYITDTVFNDICEKSSFTLEKKQKDHLSNDNIDDFILSEHDKCNLHLGTSNIDRTSEKNILIKEYNIKQIYSAKEETLNIHDSGNNILNINLIENKFTNTDEVNQNTNSISKTLNKSNESSKYYHQNIEKDSNKPKLNFLCSDEFIDTEKRCLPKECKGLESNYEYHWNRIEKKINRILKKII</sequence>
<evidence type="ECO:0000313" key="2">
    <source>
        <dbReference type="Proteomes" id="UP000003163"/>
    </source>
</evidence>
<dbReference type="InParanoid" id="J9D1K4"/>
<dbReference type="VEuPathDB" id="MicrosporidiaDB:EDEG_00387"/>
<organism evidence="1 2">
    <name type="scientific">Edhazardia aedis (strain USNM 41457)</name>
    <name type="common">Microsporidian parasite</name>
    <dbReference type="NCBI Taxonomy" id="1003232"/>
    <lineage>
        <taxon>Eukaryota</taxon>
        <taxon>Fungi</taxon>
        <taxon>Fungi incertae sedis</taxon>
        <taxon>Microsporidia</taxon>
        <taxon>Edhazardia</taxon>
    </lineage>
</organism>
<dbReference type="EMBL" id="AFBI03000004">
    <property type="protein sequence ID" value="EJW01721.1"/>
    <property type="molecule type" value="Genomic_DNA"/>
</dbReference>
<gene>
    <name evidence="1" type="ORF">EDEG_00387</name>
</gene>
<proteinExistence type="predicted"/>
<evidence type="ECO:0000313" key="1">
    <source>
        <dbReference type="EMBL" id="EJW01721.1"/>
    </source>
</evidence>
<keyword evidence="2" id="KW-1185">Reference proteome</keyword>
<name>J9D1K4_EDHAE</name>